<dbReference type="SUPFAM" id="SSF49265">
    <property type="entry name" value="Fibronectin type III"/>
    <property type="match status" value="5"/>
</dbReference>
<protein>
    <recommendedName>
        <fullName evidence="8">Receptor protein-tyrosine kinase</fullName>
    </recommendedName>
</protein>
<feature type="domain" description="Ig-like" evidence="4">
    <location>
        <begin position="961"/>
        <end position="1060"/>
    </location>
</feature>
<dbReference type="STRING" id="188477.A0A3S1AEK3"/>
<dbReference type="InterPro" id="IPR036179">
    <property type="entry name" value="Ig-like_dom_sf"/>
</dbReference>
<dbReference type="InterPro" id="IPR002602">
    <property type="entry name" value="DB"/>
</dbReference>
<sequence length="1723" mass="189239">MMGPWTVVLVIVSLTASLCAVARGQVSAEPVITNGAETVQETVGSTAVFNCRVQNLGDYKVTWTFVSHDFVIFEGNTLMTSHPSKYTLLQSHDHIYDLQILDIELSDHGYYKCSVGSDSIISHLEVTDLEPLPLPDDPDGINVTDCCIAKGVSATCLPTCYPANIPRGFDVIGNCRAPADVIGLIDCFNGGSNHDTCCLDRGVEMVCLDFCHSAISLTPEAASCLNGTSVYALVSCAVSGAEHFPSAPTSVAAIAVNTGSPAILIKWAPPEKNADAVTGYKIMYRRVTDTKDKSYLIQDRGVFMHRLSGDILPNQGYIVHLVALASHGISLGSPEIEIYVSDESVQDMGESIDDCCERRNVPASCRDMLCRSKTWSEFHTANALRCFPYLSDVFTCLAGERNHTGCCQAFEVTPVCLPVCSGSPPAYDASLSGCVAQMSLIEACVQQGFSSQPAPPTNLMVQHVTNNLAQIAFDPSVSNVTRYIVLVRTDSKDAPFELKQTLSPTTSTFELNNLAESTFYWVKVVAETEAEASLFSETVSFLTYSESYDEPEERPARLDPYDFRGCCVDSGMPSVCADGCIYQVNMTDYYKQHLATCYSHIGSVLSCASDGRDHRNCCRRRNIKVECEDLCVQTKLGELDSRFVPVCIPETATAVFCYNEGLWSLPKYPDVVVTDRSIHTITLNWTHPESGAIVDSYGISYKPANASPNKTITMTTSKFGFILQDLQPATAYDIEAFSVNENGTSARSPTITEFTLEDIPQVIPVNISEPPQDRAFWQNITHCCENTVSAACRDLCLNKESAMDQAGVCFKESNTMLACLSDGQDHRVCCEERNLPSVCLSICGGKAISDNIAQATCMSYAYREIIYSCFFERQGLIPKAPLSFSAKRSDTAALNVTLSWAVPGFCGSDCYYTVHWWDETDTDKKTTQKIWSTSVVIAVDTINRHYKFMVVAHNSYGSGPPSAIWSLYVEEYARDVKVYLLGGSSTADQGTDVRLVCSIADFPQDIRQMVVRWHFNNRRYVGLGQFLDLSSVSMEDEGTYTCEVTDYFATSSGSFYLPIKAAPTFDQMKIESIPPGLMGRTAKIACWFRGYPDSDEHAWTKDGSKLEENLSKLSMSIDQRYHTGITSYRLKIADVVESDYGDYSITVSNKFGSTSCHVALRNPEDEDVIDVAPAVANPTQCCAERGVPSPCRDLCAFNVNVSQALMDPKYLSCLQYFESFVTCGADGRDHTKCCHNSAVVSTCQPLCRGMVPSFVESDPSRLIRCIGDWQQVIQCMETGSNNLPFKPESLVLTPANNGRDIVITWDPPTLNADKVDHYVIYYAQNGSAISKHVSLSRNIFRFLLTGLEPLTHYEIWMVSSNKFGQSLPTSKSEIETSDFILGLPVGLTVSFKPESSSVTLTWRMLQPEYYPSYTVYYKMDTDTSYKQVPNVKGTSYTLTGLYLGRSYVVYVKGVGQVMSLPSDTVQFTLKGNSPDHLTVNHIPNSPNVMLSWNMTDPHNQYFFNIYYKRDVDKDYEEIPNIGRTSYILTGLNPGQTYLAYVVAIGAKASLKSETIEFTTQDVGNAEKQSKKDDADTDKIAIGVGVTVAVIALIAIVLLVLFFVLRGRVTLPKVNDTVAYENPGFGSNAAGSVKFQGMDDSSFNYGHLEEEGGAGADVKVPEHVYDNTGFVGTNGSSSVQTGEINSETQAYENPTYLKTNLADPPMAPNGTGNDSVATLELNQS</sequence>
<accession>A0A3S1AEK3</accession>
<feature type="signal peptide" evidence="3">
    <location>
        <begin position="1"/>
        <end position="24"/>
    </location>
</feature>
<gene>
    <name evidence="6" type="ORF">EGW08_002364</name>
</gene>
<dbReference type="Pfam" id="PF01682">
    <property type="entry name" value="DB"/>
    <property type="match status" value="5"/>
</dbReference>
<comment type="caution">
    <text evidence="6">The sequence shown here is derived from an EMBL/GenBank/DDBJ whole genome shotgun (WGS) entry which is preliminary data.</text>
</comment>
<keyword evidence="2" id="KW-0472">Membrane</keyword>
<organism evidence="6 7">
    <name type="scientific">Elysia chlorotica</name>
    <name type="common">Eastern emerald elysia</name>
    <name type="synonym">Sea slug</name>
    <dbReference type="NCBI Taxonomy" id="188477"/>
    <lineage>
        <taxon>Eukaryota</taxon>
        <taxon>Metazoa</taxon>
        <taxon>Spiralia</taxon>
        <taxon>Lophotrochozoa</taxon>
        <taxon>Mollusca</taxon>
        <taxon>Gastropoda</taxon>
        <taxon>Heterobranchia</taxon>
        <taxon>Euthyneura</taxon>
        <taxon>Panpulmonata</taxon>
        <taxon>Sacoglossa</taxon>
        <taxon>Placobranchoidea</taxon>
        <taxon>Plakobranchidae</taxon>
        <taxon>Elysia</taxon>
    </lineage>
</organism>
<dbReference type="InterPro" id="IPR007110">
    <property type="entry name" value="Ig-like_dom"/>
</dbReference>
<dbReference type="InterPro" id="IPR003598">
    <property type="entry name" value="Ig_sub2"/>
</dbReference>
<dbReference type="SMART" id="SM00408">
    <property type="entry name" value="IGc2"/>
    <property type="match status" value="3"/>
</dbReference>
<feature type="domain" description="Fibronectin type-III" evidence="5">
    <location>
        <begin position="247"/>
        <end position="343"/>
    </location>
</feature>
<dbReference type="EMBL" id="RQTK01000046">
    <property type="protein sequence ID" value="RUS89834.1"/>
    <property type="molecule type" value="Genomic_DNA"/>
</dbReference>
<dbReference type="InterPro" id="IPR003599">
    <property type="entry name" value="Ig_sub"/>
</dbReference>
<dbReference type="PANTHER" id="PTHR46708:SF2">
    <property type="entry name" value="FIBRONECTIN TYPE-III DOMAIN-CONTAINING PROTEIN"/>
    <property type="match status" value="1"/>
</dbReference>
<dbReference type="Pfam" id="PF07679">
    <property type="entry name" value="I-set"/>
    <property type="match status" value="1"/>
</dbReference>
<evidence type="ECO:0000256" key="3">
    <source>
        <dbReference type="SAM" id="SignalP"/>
    </source>
</evidence>
<evidence type="ECO:0008006" key="8">
    <source>
        <dbReference type="Google" id="ProtNLM"/>
    </source>
</evidence>
<name>A0A3S1AEK3_ELYCH</name>
<dbReference type="InterPro" id="IPR013106">
    <property type="entry name" value="Ig_V-set"/>
</dbReference>
<keyword evidence="2" id="KW-1133">Transmembrane helix</keyword>
<dbReference type="SMART" id="SM00060">
    <property type="entry name" value="FN3"/>
    <property type="match status" value="7"/>
</dbReference>
<keyword evidence="7" id="KW-1185">Reference proteome</keyword>
<feature type="domain" description="Fibronectin type-III" evidence="5">
    <location>
        <begin position="455"/>
        <end position="546"/>
    </location>
</feature>
<dbReference type="SUPFAM" id="SSF48726">
    <property type="entry name" value="Immunoglobulin"/>
    <property type="match status" value="3"/>
</dbReference>
<feature type="domain" description="Fibronectin type-III" evidence="5">
    <location>
        <begin position="1383"/>
        <end position="1472"/>
    </location>
</feature>
<evidence type="ECO:0000313" key="7">
    <source>
        <dbReference type="Proteomes" id="UP000271974"/>
    </source>
</evidence>
<dbReference type="PROSITE" id="PS50835">
    <property type="entry name" value="IG_LIKE"/>
    <property type="match status" value="3"/>
</dbReference>
<dbReference type="InterPro" id="IPR050991">
    <property type="entry name" value="ECM_Regulatory_Proteins"/>
</dbReference>
<dbReference type="CDD" id="cd00096">
    <property type="entry name" value="Ig"/>
    <property type="match status" value="1"/>
</dbReference>
<evidence type="ECO:0000256" key="2">
    <source>
        <dbReference type="SAM" id="Phobius"/>
    </source>
</evidence>
<dbReference type="InterPro" id="IPR013098">
    <property type="entry name" value="Ig_I-set"/>
</dbReference>
<dbReference type="Pfam" id="PF07686">
    <property type="entry name" value="V-set"/>
    <property type="match status" value="1"/>
</dbReference>
<dbReference type="Pfam" id="PF00041">
    <property type="entry name" value="fn3"/>
    <property type="match status" value="4"/>
</dbReference>
<feature type="domain" description="Fibronectin type-III" evidence="5">
    <location>
        <begin position="880"/>
        <end position="972"/>
    </location>
</feature>
<dbReference type="InterPro" id="IPR013783">
    <property type="entry name" value="Ig-like_fold"/>
</dbReference>
<dbReference type="Gene3D" id="2.60.40.10">
    <property type="entry name" value="Immunoglobulins"/>
    <property type="match status" value="10"/>
</dbReference>
<dbReference type="Proteomes" id="UP000271974">
    <property type="component" value="Unassembled WGS sequence"/>
</dbReference>
<feature type="chain" id="PRO_5018726195" description="Receptor protein-tyrosine kinase" evidence="3">
    <location>
        <begin position="25"/>
        <end position="1723"/>
    </location>
</feature>
<feature type="domain" description="Ig-like" evidence="4">
    <location>
        <begin position="1063"/>
        <end position="1161"/>
    </location>
</feature>
<feature type="transmembrane region" description="Helical" evidence="2">
    <location>
        <begin position="1579"/>
        <end position="1604"/>
    </location>
</feature>
<dbReference type="PROSITE" id="PS50853">
    <property type="entry name" value="FN3"/>
    <property type="match status" value="7"/>
</dbReference>
<evidence type="ECO:0000259" key="5">
    <source>
        <dbReference type="PROSITE" id="PS50853"/>
    </source>
</evidence>
<keyword evidence="3" id="KW-0732">Signal</keyword>
<dbReference type="OrthoDB" id="6140652at2759"/>
<evidence type="ECO:0000313" key="6">
    <source>
        <dbReference type="EMBL" id="RUS89834.1"/>
    </source>
</evidence>
<keyword evidence="2" id="KW-0812">Transmembrane</keyword>
<feature type="domain" description="Ig-like" evidence="4">
    <location>
        <begin position="30"/>
        <end position="127"/>
    </location>
</feature>
<feature type="domain" description="Fibronectin type-III" evidence="5">
    <location>
        <begin position="1286"/>
        <end position="1379"/>
    </location>
</feature>
<dbReference type="InterPro" id="IPR003961">
    <property type="entry name" value="FN3_dom"/>
</dbReference>
<dbReference type="InterPro" id="IPR036116">
    <property type="entry name" value="FN3_sf"/>
</dbReference>
<dbReference type="PANTHER" id="PTHR46708">
    <property type="entry name" value="TENASCIN"/>
    <property type="match status" value="1"/>
</dbReference>
<dbReference type="CDD" id="cd00063">
    <property type="entry name" value="FN3"/>
    <property type="match status" value="7"/>
</dbReference>
<evidence type="ECO:0000256" key="1">
    <source>
        <dbReference type="ARBA" id="ARBA00022737"/>
    </source>
</evidence>
<dbReference type="SMART" id="SM00409">
    <property type="entry name" value="IG"/>
    <property type="match status" value="3"/>
</dbReference>
<proteinExistence type="predicted"/>
<feature type="domain" description="Fibronectin type-III" evidence="5">
    <location>
        <begin position="1473"/>
        <end position="1562"/>
    </location>
</feature>
<reference evidence="6 7" key="1">
    <citation type="submission" date="2019-01" db="EMBL/GenBank/DDBJ databases">
        <title>A draft genome assembly of the solar-powered sea slug Elysia chlorotica.</title>
        <authorList>
            <person name="Cai H."/>
            <person name="Li Q."/>
            <person name="Fang X."/>
            <person name="Li J."/>
            <person name="Curtis N.E."/>
            <person name="Altenburger A."/>
            <person name="Shibata T."/>
            <person name="Feng M."/>
            <person name="Maeda T."/>
            <person name="Schwartz J.A."/>
            <person name="Shigenobu S."/>
            <person name="Lundholm N."/>
            <person name="Nishiyama T."/>
            <person name="Yang H."/>
            <person name="Hasebe M."/>
            <person name="Li S."/>
            <person name="Pierce S.K."/>
            <person name="Wang J."/>
        </authorList>
    </citation>
    <scope>NUCLEOTIDE SEQUENCE [LARGE SCALE GENOMIC DNA]</scope>
    <source>
        <strain evidence="6">EC2010</strain>
        <tissue evidence="6">Whole organism of an adult</tissue>
    </source>
</reference>
<feature type="domain" description="Fibronectin type-III" evidence="5">
    <location>
        <begin position="665"/>
        <end position="758"/>
    </location>
</feature>
<evidence type="ECO:0000259" key="4">
    <source>
        <dbReference type="PROSITE" id="PS50835"/>
    </source>
</evidence>
<keyword evidence="1" id="KW-0677">Repeat</keyword>